<feature type="transmembrane region" description="Helical" evidence="9">
    <location>
        <begin position="74"/>
        <end position="93"/>
    </location>
</feature>
<feature type="transmembrane region" description="Helical" evidence="9">
    <location>
        <begin position="222"/>
        <end position="247"/>
    </location>
</feature>
<dbReference type="PANTHER" id="PTHR30413">
    <property type="entry name" value="INNER MEMBRANE TRANSPORT PERMEASE"/>
    <property type="match status" value="1"/>
</dbReference>
<gene>
    <name evidence="11" type="ORF">QE405_002444</name>
</gene>
<feature type="transmembrane region" description="Helical" evidence="9">
    <location>
        <begin position="177"/>
        <end position="201"/>
    </location>
</feature>
<keyword evidence="5" id="KW-0997">Cell inner membrane</keyword>
<evidence type="ECO:0000256" key="7">
    <source>
        <dbReference type="ARBA" id="ARBA00022989"/>
    </source>
</evidence>
<keyword evidence="6 9" id="KW-0812">Transmembrane</keyword>
<dbReference type="PROSITE" id="PS51012">
    <property type="entry name" value="ABC_TM2"/>
    <property type="match status" value="1"/>
</dbReference>
<protein>
    <recommendedName>
        <fullName evidence="9">Transport permease protein</fullName>
    </recommendedName>
</protein>
<dbReference type="GO" id="GO:0015920">
    <property type="term" value="P:lipopolysaccharide transport"/>
    <property type="evidence" value="ECO:0007669"/>
    <property type="project" value="TreeGrafter"/>
</dbReference>
<proteinExistence type="inferred from homology"/>
<evidence type="ECO:0000259" key="10">
    <source>
        <dbReference type="PROSITE" id="PS51012"/>
    </source>
</evidence>
<dbReference type="GO" id="GO:0140359">
    <property type="term" value="F:ABC-type transporter activity"/>
    <property type="evidence" value="ECO:0007669"/>
    <property type="project" value="InterPro"/>
</dbReference>
<evidence type="ECO:0000256" key="4">
    <source>
        <dbReference type="ARBA" id="ARBA00022475"/>
    </source>
</evidence>
<keyword evidence="8 9" id="KW-0472">Membrane</keyword>
<feature type="transmembrane region" description="Helical" evidence="9">
    <location>
        <begin position="105"/>
        <end position="123"/>
    </location>
</feature>
<evidence type="ECO:0000313" key="12">
    <source>
        <dbReference type="Proteomes" id="UP001239215"/>
    </source>
</evidence>
<evidence type="ECO:0000256" key="5">
    <source>
        <dbReference type="ARBA" id="ARBA00022519"/>
    </source>
</evidence>
<evidence type="ECO:0000256" key="6">
    <source>
        <dbReference type="ARBA" id="ARBA00022692"/>
    </source>
</evidence>
<evidence type="ECO:0000256" key="8">
    <source>
        <dbReference type="ARBA" id="ARBA00023136"/>
    </source>
</evidence>
<dbReference type="EMBL" id="JAUTAN010000001">
    <property type="protein sequence ID" value="MDQ1105160.1"/>
    <property type="molecule type" value="Genomic_DNA"/>
</dbReference>
<dbReference type="PANTHER" id="PTHR30413:SF8">
    <property type="entry name" value="TRANSPORT PERMEASE PROTEIN"/>
    <property type="match status" value="1"/>
</dbReference>
<evidence type="ECO:0000313" key="11">
    <source>
        <dbReference type="EMBL" id="MDQ1105160.1"/>
    </source>
</evidence>
<dbReference type="InterPro" id="IPR047817">
    <property type="entry name" value="ABC2_TM_bact-type"/>
</dbReference>
<accession>A0AAJ1TZH5</accession>
<dbReference type="RefSeq" id="WP_307201125.1">
    <property type="nucleotide sequence ID" value="NZ_JAUTAN010000001.1"/>
</dbReference>
<feature type="domain" description="ABC transmembrane type-2" evidence="10">
    <location>
        <begin position="71"/>
        <end position="293"/>
    </location>
</feature>
<dbReference type="InterPro" id="IPR013525">
    <property type="entry name" value="ABC2_TM"/>
</dbReference>
<keyword evidence="4 9" id="KW-1003">Cell membrane</keyword>
<feature type="transmembrane region" description="Helical" evidence="9">
    <location>
        <begin position="144"/>
        <end position="171"/>
    </location>
</feature>
<organism evidence="11 12">
    <name type="scientific">Nocardioides zeae</name>
    <dbReference type="NCBI Taxonomy" id="1457234"/>
    <lineage>
        <taxon>Bacteria</taxon>
        <taxon>Bacillati</taxon>
        <taxon>Actinomycetota</taxon>
        <taxon>Actinomycetes</taxon>
        <taxon>Propionibacteriales</taxon>
        <taxon>Nocardioidaceae</taxon>
        <taxon>Nocardioides</taxon>
    </lineage>
</organism>
<dbReference type="Proteomes" id="UP001239215">
    <property type="component" value="Unassembled WGS sequence"/>
</dbReference>
<evidence type="ECO:0000256" key="1">
    <source>
        <dbReference type="ARBA" id="ARBA00004429"/>
    </source>
</evidence>
<name>A0AAJ1TZH5_9ACTN</name>
<dbReference type="GO" id="GO:0005886">
    <property type="term" value="C:plasma membrane"/>
    <property type="evidence" value="ECO:0007669"/>
    <property type="project" value="UniProtKB-SubCell"/>
</dbReference>
<feature type="transmembrane region" description="Helical" evidence="9">
    <location>
        <begin position="271"/>
        <end position="291"/>
    </location>
</feature>
<dbReference type="Pfam" id="PF01061">
    <property type="entry name" value="ABC2_membrane"/>
    <property type="match status" value="1"/>
</dbReference>
<evidence type="ECO:0000256" key="3">
    <source>
        <dbReference type="ARBA" id="ARBA00022448"/>
    </source>
</evidence>
<reference evidence="11" key="1">
    <citation type="submission" date="2023-07" db="EMBL/GenBank/DDBJ databases">
        <title>Functional and genomic diversity of the sorghum phyllosphere microbiome.</title>
        <authorList>
            <person name="Shade A."/>
        </authorList>
    </citation>
    <scope>NUCLEOTIDE SEQUENCE</scope>
    <source>
        <strain evidence="11">SORGH_AS_1067</strain>
    </source>
</reference>
<comment type="caution">
    <text evidence="11">The sequence shown here is derived from an EMBL/GenBank/DDBJ whole genome shotgun (WGS) entry which is preliminary data.</text>
</comment>
<sequence length="300" mass="32892">MTSAEPVADGQGRLPDEVGLSLKEIAESNGLRQVGGRPRLSTYLSGLWGRRHFAWMLAKSQAYSQNQGSYLGQAWNILNPLINAAVYLAIFGYVLKTDRGIENYIAYLLIGIFFFQFITRAITLGSKAVVGNTGLVNSLQFPRALLPISTVLTELLTFLPATVVLLVLVPLSGEPFTWWWLALPGAIALMHVWGTGMAFLLARLVVEVRDVANLIPFIMRALMYFSGVFFSITTYAGSGLIGTALAYQPVAVYLQLARTCLMVEAEPSATLWLAALGWAVVTLVVGFLFFWRAEAKYGRG</sequence>
<evidence type="ECO:0000256" key="9">
    <source>
        <dbReference type="RuleBase" id="RU361157"/>
    </source>
</evidence>
<keyword evidence="7 9" id="KW-1133">Transmembrane helix</keyword>
<evidence type="ECO:0000256" key="2">
    <source>
        <dbReference type="ARBA" id="ARBA00007783"/>
    </source>
</evidence>
<keyword evidence="3 9" id="KW-0813">Transport</keyword>
<comment type="similarity">
    <text evidence="2 9">Belongs to the ABC-2 integral membrane protein family.</text>
</comment>
<comment type="subcellular location">
    <subcellularLocation>
        <location evidence="1">Cell inner membrane</location>
        <topology evidence="1">Multi-pass membrane protein</topology>
    </subcellularLocation>
    <subcellularLocation>
        <location evidence="9">Cell membrane</location>
        <topology evidence="9">Multi-pass membrane protein</topology>
    </subcellularLocation>
</comment>
<dbReference type="AlphaFoldDB" id="A0AAJ1TZH5"/>